<proteinExistence type="predicted"/>
<gene>
    <name evidence="1" type="ORF">VPLFYP99_01466</name>
</gene>
<dbReference type="RefSeq" id="WP_156697217.1">
    <property type="nucleotide sequence ID" value="NZ_CACRUG010000005.1"/>
</dbReference>
<dbReference type="AlphaFoldDB" id="A0A6N3AH12"/>
<organism evidence="1">
    <name type="scientific">Veillonella parvula</name>
    <name type="common">Staphylococcus parvulus</name>
    <dbReference type="NCBI Taxonomy" id="29466"/>
    <lineage>
        <taxon>Bacteria</taxon>
        <taxon>Bacillati</taxon>
        <taxon>Bacillota</taxon>
        <taxon>Negativicutes</taxon>
        <taxon>Veillonellales</taxon>
        <taxon>Veillonellaceae</taxon>
        <taxon>Veillonella</taxon>
    </lineage>
</organism>
<accession>A0A6N3AH12</accession>
<name>A0A6N3AH12_VEIPA</name>
<protein>
    <submittedName>
        <fullName evidence="1">Abi-like protein</fullName>
    </submittedName>
</protein>
<dbReference type="Pfam" id="PF07751">
    <property type="entry name" value="Abi_2"/>
    <property type="match status" value="1"/>
</dbReference>
<dbReference type="EMBL" id="CACRUG010000005">
    <property type="protein sequence ID" value="VYT89658.1"/>
    <property type="molecule type" value="Genomic_DNA"/>
</dbReference>
<sequence length="371" mass="44192">MAIKSFESRNGLVNKLRSRGLIFDEQELRNTLKKFNYYSLFNGFENLLLCELHPKKYDAVTLKDFEALYEFDKKLSRIIFSYLNKLESALKTSIAYHFAKCYCNTLANTMQYTNKLNYMDPQDDNILSDTYCPYSNNYPFFNDQNKRIYFSFNDFLFFKPFYLSNLINYNDHIDKTFYRSPTYSAPRGVAVYRDDDNNYYSDVAVPIWVAIETLSFGEVLRLLHYLKVDVIEGVLDDFNLRISKRFEFLNMLDFLLYLRNCCAHGSLINRFNTPIRYIVNSNIVRSFGLHPQKYLNYKHSKLSLFDVLKILSYFYSLNDIRKLLKHFFYSNNQRMGVRRGNELKEKILNQMGCPRYIEWKSLLSGDILFEL</sequence>
<reference evidence="1" key="1">
    <citation type="submission" date="2019-11" db="EMBL/GenBank/DDBJ databases">
        <authorList>
            <person name="Feng L."/>
        </authorList>
    </citation>
    <scope>NUCLEOTIDE SEQUENCE</scope>
    <source>
        <strain evidence="1">VparvulaLFYP99</strain>
    </source>
</reference>
<evidence type="ECO:0000313" key="1">
    <source>
        <dbReference type="EMBL" id="VYT89658.1"/>
    </source>
</evidence>
<dbReference type="InterPro" id="IPR011664">
    <property type="entry name" value="Abi_system_AbiD/AbiF-like"/>
</dbReference>